<protein>
    <submittedName>
        <fullName evidence="1">Uncharacterized protein</fullName>
    </submittedName>
</protein>
<proteinExistence type="predicted"/>
<sequence length="185" mass="20181">MWQFSCAPTGDNALPCGLGSSAEWVSQSPIIMSLSYLEGRRGSIHCLHVSQSVSLGSTRPRRLVRVGIAPVSRHTSLRQGPQRTGFCLSRSSSFLNYSGSSAMPLTFSSSRAQTRPLSGAHERLPTQTFLLAPSPVPPGALLPLPLTCADNRRCLHHSGQYTSHRRSWLSAREDSRHFGQLRSVA</sequence>
<keyword evidence="2" id="KW-1185">Reference proteome</keyword>
<evidence type="ECO:0000313" key="2">
    <source>
        <dbReference type="Proteomes" id="UP001066276"/>
    </source>
</evidence>
<evidence type="ECO:0000313" key="1">
    <source>
        <dbReference type="EMBL" id="KAJ1186823.1"/>
    </source>
</evidence>
<dbReference type="EMBL" id="JANPWB010000005">
    <property type="protein sequence ID" value="KAJ1186823.1"/>
    <property type="molecule type" value="Genomic_DNA"/>
</dbReference>
<organism evidence="1 2">
    <name type="scientific">Pleurodeles waltl</name>
    <name type="common">Iberian ribbed newt</name>
    <dbReference type="NCBI Taxonomy" id="8319"/>
    <lineage>
        <taxon>Eukaryota</taxon>
        <taxon>Metazoa</taxon>
        <taxon>Chordata</taxon>
        <taxon>Craniata</taxon>
        <taxon>Vertebrata</taxon>
        <taxon>Euteleostomi</taxon>
        <taxon>Amphibia</taxon>
        <taxon>Batrachia</taxon>
        <taxon>Caudata</taxon>
        <taxon>Salamandroidea</taxon>
        <taxon>Salamandridae</taxon>
        <taxon>Pleurodelinae</taxon>
        <taxon>Pleurodeles</taxon>
    </lineage>
</organism>
<dbReference type="Proteomes" id="UP001066276">
    <property type="component" value="Chromosome 3_1"/>
</dbReference>
<reference evidence="1" key="1">
    <citation type="journal article" date="2022" name="bioRxiv">
        <title>Sequencing and chromosome-scale assembly of the giantPleurodeles waltlgenome.</title>
        <authorList>
            <person name="Brown T."/>
            <person name="Elewa A."/>
            <person name="Iarovenko S."/>
            <person name="Subramanian E."/>
            <person name="Araus A.J."/>
            <person name="Petzold A."/>
            <person name="Susuki M."/>
            <person name="Suzuki K.-i.T."/>
            <person name="Hayashi T."/>
            <person name="Toyoda A."/>
            <person name="Oliveira C."/>
            <person name="Osipova E."/>
            <person name="Leigh N.D."/>
            <person name="Simon A."/>
            <person name="Yun M.H."/>
        </authorList>
    </citation>
    <scope>NUCLEOTIDE SEQUENCE</scope>
    <source>
        <strain evidence="1">20211129_DDA</strain>
        <tissue evidence="1">Liver</tissue>
    </source>
</reference>
<accession>A0AAV7UDA3</accession>
<comment type="caution">
    <text evidence="1">The sequence shown here is derived from an EMBL/GenBank/DDBJ whole genome shotgun (WGS) entry which is preliminary data.</text>
</comment>
<name>A0AAV7UDA3_PLEWA</name>
<gene>
    <name evidence="1" type="ORF">NDU88_003603</name>
</gene>
<dbReference type="AlphaFoldDB" id="A0AAV7UDA3"/>